<keyword evidence="1" id="KW-0812">Transmembrane</keyword>
<dbReference type="EMBL" id="JAFLRJ010001699">
    <property type="protein sequence ID" value="MBO0518480.1"/>
    <property type="molecule type" value="Genomic_DNA"/>
</dbReference>
<feature type="transmembrane region" description="Helical" evidence="1">
    <location>
        <begin position="6"/>
        <end position="24"/>
    </location>
</feature>
<evidence type="ECO:0000256" key="1">
    <source>
        <dbReference type="SAM" id="Phobius"/>
    </source>
</evidence>
<keyword evidence="1" id="KW-1133">Transmembrane helix</keyword>
<dbReference type="SUPFAM" id="SSF53649">
    <property type="entry name" value="Alkaline phosphatase-like"/>
    <property type="match status" value="1"/>
</dbReference>
<comment type="caution">
    <text evidence="2">The sequence shown here is derived from an EMBL/GenBank/DDBJ whole genome shotgun (WGS) entry which is preliminary data.</text>
</comment>
<evidence type="ECO:0000313" key="2">
    <source>
        <dbReference type="EMBL" id="MBO0518480.1"/>
    </source>
</evidence>
<sequence>MKKLSIVLVIFICALVSFIIWLNAGDEKLGLSDEEAEAVKPSKKPVIVLIIDSLMDQPLKKAIQEGRAPALKFFLENGHYEPEVASAYPTMSVAIDSTLLTGTYPNIHRVPGLVW</sequence>
<dbReference type="Proteomes" id="UP000664167">
    <property type="component" value="Unassembled WGS sequence"/>
</dbReference>
<protein>
    <submittedName>
        <fullName evidence="2">Alkaline phosphatase family protein</fullName>
    </submittedName>
</protein>
<proteinExistence type="predicted"/>
<dbReference type="Gene3D" id="3.40.720.10">
    <property type="entry name" value="Alkaline Phosphatase, subunit A"/>
    <property type="match status" value="1"/>
</dbReference>
<reference evidence="2" key="1">
    <citation type="submission" date="2021-03" db="EMBL/GenBank/DDBJ databases">
        <title>Streptomyces poriferae sp. nov., a novel marine sponge-derived Actinobacteria species with anti-MRSA activity.</title>
        <authorList>
            <person name="Sandoval-Powers M."/>
            <person name="Kralova S."/>
            <person name="Nguyen G.-S."/>
            <person name="Fawwal D."/>
            <person name="Degnes K."/>
            <person name="Klinkenberg G."/>
            <person name="Sletta H."/>
            <person name="Wentzel A."/>
            <person name="Liles M.R."/>
        </authorList>
    </citation>
    <scope>NUCLEOTIDE SEQUENCE</scope>
    <source>
        <strain evidence="2">DSM 41794</strain>
    </source>
</reference>
<gene>
    <name evidence="2" type="ORF">J0695_43285</name>
</gene>
<dbReference type="AlphaFoldDB" id="A0A939JNI9"/>
<evidence type="ECO:0000313" key="3">
    <source>
        <dbReference type="Proteomes" id="UP000664167"/>
    </source>
</evidence>
<dbReference type="InterPro" id="IPR002591">
    <property type="entry name" value="Phosphodiest/P_Trfase"/>
</dbReference>
<keyword evidence="3" id="KW-1185">Reference proteome</keyword>
<dbReference type="Pfam" id="PF01663">
    <property type="entry name" value="Phosphodiest"/>
    <property type="match status" value="1"/>
</dbReference>
<organism evidence="2 3">
    <name type="scientific">Streptomyces beijiangensis</name>
    <dbReference type="NCBI Taxonomy" id="163361"/>
    <lineage>
        <taxon>Bacteria</taxon>
        <taxon>Bacillati</taxon>
        <taxon>Actinomycetota</taxon>
        <taxon>Actinomycetes</taxon>
        <taxon>Kitasatosporales</taxon>
        <taxon>Streptomycetaceae</taxon>
        <taxon>Streptomyces</taxon>
    </lineage>
</organism>
<dbReference type="InterPro" id="IPR017850">
    <property type="entry name" value="Alkaline_phosphatase_core_sf"/>
</dbReference>
<keyword evidence="1" id="KW-0472">Membrane</keyword>
<feature type="non-terminal residue" evidence="2">
    <location>
        <position position="115"/>
    </location>
</feature>
<name>A0A939JNI9_9ACTN</name>
<accession>A0A939JNI9</accession>